<protein>
    <submittedName>
        <fullName evidence="2">Glycosyltransferase</fullName>
    </submittedName>
</protein>
<organism evidence="2 3">
    <name type="scientific">Kaistella carnis</name>
    <dbReference type="NCBI Taxonomy" id="1241979"/>
    <lineage>
        <taxon>Bacteria</taxon>
        <taxon>Pseudomonadati</taxon>
        <taxon>Bacteroidota</taxon>
        <taxon>Flavobacteriia</taxon>
        <taxon>Flavobacteriales</taxon>
        <taxon>Weeksellaceae</taxon>
        <taxon>Chryseobacterium group</taxon>
        <taxon>Kaistella</taxon>
    </lineage>
</organism>
<dbReference type="PANTHER" id="PTHR43685">
    <property type="entry name" value="GLYCOSYLTRANSFERASE"/>
    <property type="match status" value="1"/>
</dbReference>
<dbReference type="Proteomes" id="UP000270185">
    <property type="component" value="Chromosome"/>
</dbReference>
<sequence>MYIHHHKQLFSNFPIQQTVKASIVIPVKNEETYIEDLLNSLKGQVDLSGNKIDYVYFEILILANNCTDETVNLIKEFKKKNDEINLYLEEVTLDAEEANIGYVRKTLMDLAYARLCTNGGGIILTTDGDTIVSKEWICQNMAEIEKGADAVGGRILLKENEWEGLDKGSAFFHKKDEEYQLLIAELEAKILENFDHGKCCHHQHFNGSFAVTTECYKKSGGIPLVTHLEDCAMSD</sequence>
<dbReference type="PANTHER" id="PTHR43685:SF14">
    <property type="entry name" value="GLYCOSYLTRANSFERASE 2-LIKE DOMAIN-CONTAINING PROTEIN"/>
    <property type="match status" value="1"/>
</dbReference>
<dbReference type="InterPro" id="IPR029044">
    <property type="entry name" value="Nucleotide-diphossugar_trans"/>
</dbReference>
<evidence type="ECO:0000259" key="1">
    <source>
        <dbReference type="Pfam" id="PF00535"/>
    </source>
</evidence>
<evidence type="ECO:0000313" key="2">
    <source>
        <dbReference type="EMBL" id="AZI32405.1"/>
    </source>
</evidence>
<accession>A0A3G8XFX0</accession>
<dbReference type="EMBL" id="CP034159">
    <property type="protein sequence ID" value="AZI32405.1"/>
    <property type="molecule type" value="Genomic_DNA"/>
</dbReference>
<dbReference type="InterPro" id="IPR050834">
    <property type="entry name" value="Glycosyltransf_2"/>
</dbReference>
<gene>
    <name evidence="2" type="ORF">EIB73_04055</name>
</gene>
<dbReference type="Gene3D" id="3.90.550.10">
    <property type="entry name" value="Spore Coat Polysaccharide Biosynthesis Protein SpsA, Chain A"/>
    <property type="match status" value="1"/>
</dbReference>
<dbReference type="RefSeq" id="WP_125022872.1">
    <property type="nucleotide sequence ID" value="NZ_CP034159.1"/>
</dbReference>
<dbReference type="SUPFAM" id="SSF53448">
    <property type="entry name" value="Nucleotide-diphospho-sugar transferases"/>
    <property type="match status" value="1"/>
</dbReference>
<evidence type="ECO:0000313" key="3">
    <source>
        <dbReference type="Proteomes" id="UP000270185"/>
    </source>
</evidence>
<reference evidence="3" key="1">
    <citation type="submission" date="2018-11" db="EMBL/GenBank/DDBJ databases">
        <title>Proposal to divide the Flavobacteriaceae and reorganize its genera based on Amino Acid Identity values calculated from whole genome sequences.</title>
        <authorList>
            <person name="Nicholson A.C."/>
            <person name="Gulvik C.A."/>
            <person name="Whitney A.M."/>
            <person name="Humrighouse B.W."/>
            <person name="Bell M."/>
            <person name="Holmes B."/>
            <person name="Steigerwalt A.G."/>
            <person name="Villarma A."/>
            <person name="Sheth M."/>
            <person name="Batra D."/>
            <person name="Pryor J."/>
            <person name="Bernardet J.-F."/>
            <person name="Hugo C."/>
            <person name="Kampfer P."/>
            <person name="Newman J.D."/>
            <person name="McQuiston J.R."/>
        </authorList>
    </citation>
    <scope>NUCLEOTIDE SEQUENCE [LARGE SCALE GENOMIC DNA]</scope>
    <source>
        <strain evidence="3">G0081</strain>
    </source>
</reference>
<proteinExistence type="predicted"/>
<dbReference type="KEGG" id="ccas:EIB73_04055"/>
<name>A0A3G8XFX0_9FLAO</name>
<dbReference type="InterPro" id="IPR001173">
    <property type="entry name" value="Glyco_trans_2-like"/>
</dbReference>
<dbReference type="Pfam" id="PF00535">
    <property type="entry name" value="Glycos_transf_2"/>
    <property type="match status" value="1"/>
</dbReference>
<dbReference type="GO" id="GO:0016740">
    <property type="term" value="F:transferase activity"/>
    <property type="evidence" value="ECO:0007669"/>
    <property type="project" value="UniProtKB-KW"/>
</dbReference>
<dbReference type="OrthoDB" id="114108at2"/>
<feature type="domain" description="Glycosyltransferase 2-like" evidence="1">
    <location>
        <begin position="22"/>
        <end position="175"/>
    </location>
</feature>
<keyword evidence="2" id="KW-0808">Transferase</keyword>
<dbReference type="AlphaFoldDB" id="A0A3G8XFX0"/>
<keyword evidence="3" id="KW-1185">Reference proteome</keyword>